<evidence type="ECO:0000256" key="1">
    <source>
        <dbReference type="ARBA" id="ARBA00010641"/>
    </source>
</evidence>
<reference evidence="7 8" key="1">
    <citation type="submission" date="2020-08" db="EMBL/GenBank/DDBJ databases">
        <title>Genome public.</title>
        <authorList>
            <person name="Liu C."/>
            <person name="Sun Q."/>
        </authorList>
    </citation>
    <scope>NUCLEOTIDE SEQUENCE [LARGE SCALE GENOMIC DNA]</scope>
    <source>
        <strain evidence="7 8">NSJ-34</strain>
    </source>
</reference>
<evidence type="ECO:0000259" key="6">
    <source>
        <dbReference type="Pfam" id="PF08281"/>
    </source>
</evidence>
<feature type="domain" description="RNA polymerase sigma factor 70 region 4 type 2" evidence="6">
    <location>
        <begin position="123"/>
        <end position="174"/>
    </location>
</feature>
<keyword evidence="2" id="KW-0805">Transcription regulation</keyword>
<keyword evidence="8" id="KW-1185">Reference proteome</keyword>
<dbReference type="EMBL" id="JACOOU010000006">
    <property type="protein sequence ID" value="MBC5673353.1"/>
    <property type="molecule type" value="Genomic_DNA"/>
</dbReference>
<name>A0ABR7FER4_9FIRM</name>
<comment type="similarity">
    <text evidence="1">Belongs to the sigma-70 factor family. ECF subfamily.</text>
</comment>
<dbReference type="InterPro" id="IPR007627">
    <property type="entry name" value="RNA_pol_sigma70_r2"/>
</dbReference>
<dbReference type="CDD" id="cd06171">
    <property type="entry name" value="Sigma70_r4"/>
    <property type="match status" value="1"/>
</dbReference>
<sequence length="185" mass="21456">MKTDVGGKCVDKEKMAKKAMRGDTKAYGELIHLYQEYLYSVAFLHVKNEQTALDMVSECIIKGYENIGRLREPKYFRTWMTRILLNAINDYYRKNPVCAVYEDACLAITESPNAGISPEEKIDLYQAVDALPPRYKTIIILQYFENLKISEIAFALDIPEGSVKAYSHRAKEKLRQYLKEDYLYV</sequence>
<dbReference type="Proteomes" id="UP000654573">
    <property type="component" value="Unassembled WGS sequence"/>
</dbReference>
<evidence type="ECO:0000313" key="7">
    <source>
        <dbReference type="EMBL" id="MBC5673353.1"/>
    </source>
</evidence>
<evidence type="ECO:0000256" key="3">
    <source>
        <dbReference type="ARBA" id="ARBA00023082"/>
    </source>
</evidence>
<comment type="caution">
    <text evidence="7">The sequence shown here is derived from an EMBL/GenBank/DDBJ whole genome shotgun (WGS) entry which is preliminary data.</text>
</comment>
<keyword evidence="4" id="KW-0804">Transcription</keyword>
<dbReference type="Pfam" id="PF04542">
    <property type="entry name" value="Sigma70_r2"/>
    <property type="match status" value="1"/>
</dbReference>
<evidence type="ECO:0000313" key="8">
    <source>
        <dbReference type="Proteomes" id="UP000654573"/>
    </source>
</evidence>
<dbReference type="SUPFAM" id="SSF88659">
    <property type="entry name" value="Sigma3 and sigma4 domains of RNA polymerase sigma factors"/>
    <property type="match status" value="1"/>
</dbReference>
<dbReference type="InterPro" id="IPR039425">
    <property type="entry name" value="RNA_pol_sigma-70-like"/>
</dbReference>
<dbReference type="Gene3D" id="1.10.10.10">
    <property type="entry name" value="Winged helix-like DNA-binding domain superfamily/Winged helix DNA-binding domain"/>
    <property type="match status" value="1"/>
</dbReference>
<dbReference type="Gene3D" id="1.10.1740.10">
    <property type="match status" value="1"/>
</dbReference>
<proteinExistence type="inferred from homology"/>
<dbReference type="InterPro" id="IPR014284">
    <property type="entry name" value="RNA_pol_sigma-70_dom"/>
</dbReference>
<dbReference type="InterPro" id="IPR036388">
    <property type="entry name" value="WH-like_DNA-bd_sf"/>
</dbReference>
<evidence type="ECO:0000256" key="4">
    <source>
        <dbReference type="ARBA" id="ARBA00023163"/>
    </source>
</evidence>
<dbReference type="SUPFAM" id="SSF88946">
    <property type="entry name" value="Sigma2 domain of RNA polymerase sigma factors"/>
    <property type="match status" value="1"/>
</dbReference>
<evidence type="ECO:0000256" key="2">
    <source>
        <dbReference type="ARBA" id="ARBA00023015"/>
    </source>
</evidence>
<accession>A0ABR7FER4</accession>
<feature type="domain" description="RNA polymerase sigma-70 region 2" evidence="5">
    <location>
        <begin position="30"/>
        <end position="95"/>
    </location>
</feature>
<dbReference type="Pfam" id="PF08281">
    <property type="entry name" value="Sigma70_r4_2"/>
    <property type="match status" value="1"/>
</dbReference>
<evidence type="ECO:0000259" key="5">
    <source>
        <dbReference type="Pfam" id="PF04542"/>
    </source>
</evidence>
<dbReference type="InterPro" id="IPR013325">
    <property type="entry name" value="RNA_pol_sigma_r2"/>
</dbReference>
<dbReference type="InterPro" id="IPR013249">
    <property type="entry name" value="RNA_pol_sigma70_r4_t2"/>
</dbReference>
<keyword evidence="3" id="KW-0731">Sigma factor</keyword>
<dbReference type="InterPro" id="IPR013324">
    <property type="entry name" value="RNA_pol_sigma_r3/r4-like"/>
</dbReference>
<organism evidence="7 8">
    <name type="scientific">Blautia celeris</name>
    <dbReference type="NCBI Taxonomy" id="2763026"/>
    <lineage>
        <taxon>Bacteria</taxon>
        <taxon>Bacillati</taxon>
        <taxon>Bacillota</taxon>
        <taxon>Clostridia</taxon>
        <taxon>Lachnospirales</taxon>
        <taxon>Lachnospiraceae</taxon>
        <taxon>Blautia</taxon>
    </lineage>
</organism>
<dbReference type="NCBIfam" id="TIGR02937">
    <property type="entry name" value="sigma70-ECF"/>
    <property type="match status" value="1"/>
</dbReference>
<protein>
    <submittedName>
        <fullName evidence="7">Sigma-70 family RNA polymerase sigma factor</fullName>
    </submittedName>
</protein>
<dbReference type="PANTHER" id="PTHR43133:SF51">
    <property type="entry name" value="RNA POLYMERASE SIGMA FACTOR"/>
    <property type="match status" value="1"/>
</dbReference>
<dbReference type="PANTHER" id="PTHR43133">
    <property type="entry name" value="RNA POLYMERASE ECF-TYPE SIGMA FACTO"/>
    <property type="match status" value="1"/>
</dbReference>
<gene>
    <name evidence="7" type="ORF">H8S76_13965</name>
</gene>